<name>A0ABU3WN70_9NOCA</name>
<evidence type="ECO:0008006" key="5">
    <source>
        <dbReference type="Google" id="ProtNLM"/>
    </source>
</evidence>
<gene>
    <name evidence="3" type="ORF">F8M49_08570</name>
</gene>
<reference evidence="3 4" key="1">
    <citation type="submission" date="2019-10" db="EMBL/GenBank/DDBJ databases">
        <title>Draft Genome Assembly of Rhodococcus zopfii DSM44189.</title>
        <authorList>
            <person name="Sutton J.M."/>
            <person name="Akob D.M."/>
            <person name="Bushman T.J."/>
        </authorList>
    </citation>
    <scope>NUCLEOTIDE SEQUENCE [LARGE SCALE GENOMIC DNA]</scope>
    <source>
        <strain evidence="3 4">DSM 44189</strain>
    </source>
</reference>
<comment type="caution">
    <text evidence="3">The sequence shown here is derived from an EMBL/GenBank/DDBJ whole genome shotgun (WGS) entry which is preliminary data.</text>
</comment>
<dbReference type="PANTHER" id="PTHR40761">
    <property type="entry name" value="CONSERVED INTEGRAL MEMBRANE ALANINE VALINE AND LEUCINE RICH PROTEIN-RELATED"/>
    <property type="match status" value="1"/>
</dbReference>
<dbReference type="PANTHER" id="PTHR40761:SF1">
    <property type="entry name" value="CONSERVED INTEGRAL MEMBRANE ALANINE VALINE AND LEUCINE RICH PROTEIN-RELATED"/>
    <property type="match status" value="1"/>
</dbReference>
<feature type="transmembrane region" description="Helical" evidence="2">
    <location>
        <begin position="204"/>
        <end position="227"/>
    </location>
</feature>
<sequence length="287" mass="28848">MLFAAASVAQQRSAAAVPGGRSLLGALIRSPRWWAGIVGDGGGYLLQVAALALGAILIVQPLLVTSLLFALPMSAVVTGRRIDRTTWVLASALCVSLAVFLVVGNPTEGQIDAAARHWALPLATVLAVVAAAATAALFPLGPHTRALLLGTAGGLLFGVAVVFTKHVTDLFEHGPGAVLGSWQTWALIAAGLTGGYLQQLAFQAGALGASLPALTIGEPLAAVFLGMTVLGERLRVDGAALAAVAAAVVVMLATTIALSRDQAHLTPDGTGSGDAGPHGATDPDIAQ</sequence>
<feature type="transmembrane region" description="Helical" evidence="2">
    <location>
        <begin position="85"/>
        <end position="106"/>
    </location>
</feature>
<accession>A0ABU3WN70</accession>
<feature type="transmembrane region" description="Helical" evidence="2">
    <location>
        <begin position="44"/>
        <end position="73"/>
    </location>
</feature>
<feature type="transmembrane region" description="Helical" evidence="2">
    <location>
        <begin position="239"/>
        <end position="258"/>
    </location>
</feature>
<keyword evidence="2" id="KW-1133">Transmembrane helix</keyword>
<evidence type="ECO:0000256" key="2">
    <source>
        <dbReference type="SAM" id="Phobius"/>
    </source>
</evidence>
<proteinExistence type="predicted"/>
<feature type="transmembrane region" description="Helical" evidence="2">
    <location>
        <begin position="146"/>
        <end position="164"/>
    </location>
</feature>
<keyword evidence="4" id="KW-1185">Reference proteome</keyword>
<feature type="transmembrane region" description="Helical" evidence="2">
    <location>
        <begin position="176"/>
        <end position="197"/>
    </location>
</feature>
<organism evidence="3 4">
    <name type="scientific">Rhodococcus zopfii</name>
    <dbReference type="NCBI Taxonomy" id="43772"/>
    <lineage>
        <taxon>Bacteria</taxon>
        <taxon>Bacillati</taxon>
        <taxon>Actinomycetota</taxon>
        <taxon>Actinomycetes</taxon>
        <taxon>Mycobacteriales</taxon>
        <taxon>Nocardiaceae</taxon>
        <taxon>Rhodococcus</taxon>
    </lineage>
</organism>
<feature type="transmembrane region" description="Helical" evidence="2">
    <location>
        <begin position="118"/>
        <end position="139"/>
    </location>
</feature>
<dbReference type="Proteomes" id="UP001275440">
    <property type="component" value="Unassembled WGS sequence"/>
</dbReference>
<evidence type="ECO:0000313" key="3">
    <source>
        <dbReference type="EMBL" id="MDV2475442.1"/>
    </source>
</evidence>
<evidence type="ECO:0000313" key="4">
    <source>
        <dbReference type="Proteomes" id="UP001275440"/>
    </source>
</evidence>
<dbReference type="EMBL" id="WBMO01000001">
    <property type="protein sequence ID" value="MDV2475442.1"/>
    <property type="molecule type" value="Genomic_DNA"/>
</dbReference>
<keyword evidence="2" id="KW-0812">Transmembrane</keyword>
<feature type="region of interest" description="Disordered" evidence="1">
    <location>
        <begin position="264"/>
        <end position="287"/>
    </location>
</feature>
<keyword evidence="2" id="KW-0472">Membrane</keyword>
<protein>
    <recommendedName>
        <fullName evidence="5">Integral membrane protein</fullName>
    </recommendedName>
</protein>
<dbReference type="NCBIfam" id="NF038012">
    <property type="entry name" value="DMT_1"/>
    <property type="match status" value="1"/>
</dbReference>
<evidence type="ECO:0000256" key="1">
    <source>
        <dbReference type="SAM" id="MobiDB-lite"/>
    </source>
</evidence>